<feature type="non-terminal residue" evidence="1">
    <location>
        <position position="1"/>
    </location>
</feature>
<organism evidence="1 2">
    <name type="scientific">Araneus ventricosus</name>
    <name type="common">Orbweaver spider</name>
    <name type="synonym">Epeira ventricosa</name>
    <dbReference type="NCBI Taxonomy" id="182803"/>
    <lineage>
        <taxon>Eukaryota</taxon>
        <taxon>Metazoa</taxon>
        <taxon>Ecdysozoa</taxon>
        <taxon>Arthropoda</taxon>
        <taxon>Chelicerata</taxon>
        <taxon>Arachnida</taxon>
        <taxon>Araneae</taxon>
        <taxon>Araneomorphae</taxon>
        <taxon>Entelegynae</taxon>
        <taxon>Araneoidea</taxon>
        <taxon>Araneidae</taxon>
        <taxon>Araneus</taxon>
    </lineage>
</organism>
<keyword evidence="2" id="KW-1185">Reference proteome</keyword>
<evidence type="ECO:0000313" key="2">
    <source>
        <dbReference type="Proteomes" id="UP000499080"/>
    </source>
</evidence>
<protein>
    <submittedName>
        <fullName evidence="1">Uncharacterized protein</fullName>
    </submittedName>
</protein>
<dbReference type="EMBL" id="BGPR01221878">
    <property type="protein sequence ID" value="GBN64245.1"/>
    <property type="molecule type" value="Genomic_DNA"/>
</dbReference>
<reference evidence="1 2" key="1">
    <citation type="journal article" date="2019" name="Sci. Rep.">
        <title>Orb-weaving spider Araneus ventricosus genome elucidates the spidroin gene catalogue.</title>
        <authorList>
            <person name="Kono N."/>
            <person name="Nakamura H."/>
            <person name="Ohtoshi R."/>
            <person name="Moran D.A.P."/>
            <person name="Shinohara A."/>
            <person name="Yoshida Y."/>
            <person name="Fujiwara M."/>
            <person name="Mori M."/>
            <person name="Tomita M."/>
            <person name="Arakawa K."/>
        </authorList>
    </citation>
    <scope>NUCLEOTIDE SEQUENCE [LARGE SCALE GENOMIC DNA]</scope>
</reference>
<comment type="caution">
    <text evidence="1">The sequence shown here is derived from an EMBL/GenBank/DDBJ whole genome shotgun (WGS) entry which is preliminary data.</text>
</comment>
<dbReference type="Proteomes" id="UP000499080">
    <property type="component" value="Unassembled WGS sequence"/>
</dbReference>
<evidence type="ECO:0000313" key="1">
    <source>
        <dbReference type="EMBL" id="GBN64245.1"/>
    </source>
</evidence>
<accession>A0A4Y2QLV0</accession>
<dbReference type="AlphaFoldDB" id="A0A4Y2QLV0"/>
<proteinExistence type="predicted"/>
<sequence>EESDSKESRHGFDPIERCEIVMAACRPSSFHGHTLLTAGHLGPNGHVRNECPTANYQGN</sequence>
<name>A0A4Y2QLV0_ARAVE</name>
<gene>
    <name evidence="1" type="ORF">AVEN_107693_1</name>
</gene>